<dbReference type="PANTHER" id="PTHR43289:SF34">
    <property type="entry name" value="SERINE_THREONINE-PROTEIN KINASE YBDM-RELATED"/>
    <property type="match status" value="1"/>
</dbReference>
<evidence type="ECO:0000256" key="4">
    <source>
        <dbReference type="ARBA" id="ARBA00022840"/>
    </source>
</evidence>
<evidence type="ECO:0000256" key="5">
    <source>
        <dbReference type="SAM" id="MobiDB-lite"/>
    </source>
</evidence>
<keyword evidence="2" id="KW-0547">Nucleotide-binding</keyword>
<feature type="domain" description="Protein kinase" evidence="6">
    <location>
        <begin position="19"/>
        <end position="267"/>
    </location>
</feature>
<dbReference type="Gene3D" id="1.10.510.10">
    <property type="entry name" value="Transferase(Phosphotransferase) domain 1"/>
    <property type="match status" value="1"/>
</dbReference>
<feature type="compositionally biased region" description="Basic and acidic residues" evidence="5">
    <location>
        <begin position="9"/>
        <end position="21"/>
    </location>
</feature>
<protein>
    <submittedName>
        <fullName evidence="7">Protein kinase</fullName>
    </submittedName>
</protein>
<dbReference type="Proteomes" id="UP000467124">
    <property type="component" value="Unassembled WGS sequence"/>
</dbReference>
<dbReference type="SMART" id="SM00220">
    <property type="entry name" value="S_TKc"/>
    <property type="match status" value="1"/>
</dbReference>
<reference evidence="7 8" key="1">
    <citation type="journal article" date="2019" name="Nat. Commun.">
        <title>The antimicrobial potential of Streptomyces from insect microbiomes.</title>
        <authorList>
            <person name="Chevrette M.G."/>
            <person name="Carlson C.M."/>
            <person name="Ortega H.E."/>
            <person name="Thomas C."/>
            <person name="Ananiev G.E."/>
            <person name="Barns K.J."/>
            <person name="Book A.J."/>
            <person name="Cagnazzo J."/>
            <person name="Carlos C."/>
            <person name="Flanigan W."/>
            <person name="Grubbs K.J."/>
            <person name="Horn H.A."/>
            <person name="Hoffmann F.M."/>
            <person name="Klassen J.L."/>
            <person name="Knack J.J."/>
            <person name="Lewin G.R."/>
            <person name="McDonald B.R."/>
            <person name="Muller L."/>
            <person name="Melo W.G.P."/>
            <person name="Pinto-Tomas A.A."/>
            <person name="Schmitz A."/>
            <person name="Wendt-Pienkowski E."/>
            <person name="Wildman S."/>
            <person name="Zhao M."/>
            <person name="Zhang F."/>
            <person name="Bugni T.S."/>
            <person name="Andes D.R."/>
            <person name="Pupo M.T."/>
            <person name="Currie C.R."/>
        </authorList>
    </citation>
    <scope>NUCLEOTIDE SEQUENCE [LARGE SCALE GENOMIC DNA]</scope>
    <source>
        <strain evidence="7 8">SID5840</strain>
    </source>
</reference>
<evidence type="ECO:0000313" key="8">
    <source>
        <dbReference type="Proteomes" id="UP000467124"/>
    </source>
</evidence>
<proteinExistence type="predicted"/>
<feature type="region of interest" description="Disordered" evidence="5">
    <location>
        <begin position="265"/>
        <end position="417"/>
    </location>
</feature>
<evidence type="ECO:0000256" key="2">
    <source>
        <dbReference type="ARBA" id="ARBA00022741"/>
    </source>
</evidence>
<dbReference type="GO" id="GO:0005524">
    <property type="term" value="F:ATP binding"/>
    <property type="evidence" value="ECO:0007669"/>
    <property type="project" value="UniProtKB-KW"/>
</dbReference>
<dbReference type="PROSITE" id="PS50011">
    <property type="entry name" value="PROTEIN_KINASE_DOM"/>
    <property type="match status" value="1"/>
</dbReference>
<keyword evidence="1" id="KW-0808">Transferase</keyword>
<dbReference type="InterPro" id="IPR008271">
    <property type="entry name" value="Ser/Thr_kinase_AS"/>
</dbReference>
<keyword evidence="3 7" id="KW-0418">Kinase</keyword>
<dbReference type="SUPFAM" id="SSF56112">
    <property type="entry name" value="Protein kinase-like (PK-like)"/>
    <property type="match status" value="1"/>
</dbReference>
<dbReference type="CDD" id="cd14014">
    <property type="entry name" value="STKc_PknB_like"/>
    <property type="match status" value="1"/>
</dbReference>
<evidence type="ECO:0000313" key="7">
    <source>
        <dbReference type="EMBL" id="MYR33208.1"/>
    </source>
</evidence>
<dbReference type="PROSITE" id="PS00108">
    <property type="entry name" value="PROTEIN_KINASE_ST"/>
    <property type="match status" value="1"/>
</dbReference>
<dbReference type="RefSeq" id="WP_161111091.1">
    <property type="nucleotide sequence ID" value="NZ_WWHY01000001.1"/>
</dbReference>
<feature type="compositionally biased region" description="Low complexity" evidence="5">
    <location>
        <begin position="344"/>
        <end position="359"/>
    </location>
</feature>
<evidence type="ECO:0000259" key="6">
    <source>
        <dbReference type="PROSITE" id="PS50011"/>
    </source>
</evidence>
<keyword evidence="4" id="KW-0067">ATP-binding</keyword>
<sequence length="572" mass="58786">MTPPLEALQPHDPERLGDRRLLGRLGSGGQGTVYLAVEPSGRRVAVKTLSPEGMTDPGTRRRFEREAEAAARVASFCTAAVIDADFTSPPAHIVSEYVEGPTLRRTVLDEGPLRGGDLTRLAVSVATALVAVHEAGIVHRDLKPGNILMARGGPRVIDFGIAQIIEGSGTLTQSTIGTPGYMSPEQIADGRVTAATDVFAWGSVMVFAATGKAPFEAATVPGVLHKVLKVDPDLGGLAEPLRSLVAAALAKDPERRPSSLDVLHSLLGRGPVSTPTPVEEPAPDLDTPAHAVRPTASAESPETAALPPPSGPPVVEATPPITETAPAVPASAEARPPAVPSEGPAPRVSGPSPGVSLSPESPPSQETHKPRSDASGVPLPPDDEGSPPESDGGDGAPPRERPSVSVPAGPRRPGRKGPLIGGTALALALVATPVVLSLRSLGGEDAFAPSPTSLEFGSEVDGTWAGVNGSGQRVVVEIAEGAASATLSVPEREQQGCSGTVSLENYTDRGYESGLDGIEPGACFDDARWSMASLNAAEVYSTGEGTVRIDLYTLSDISGSEPTETLTLHPDE</sequence>
<evidence type="ECO:0000256" key="1">
    <source>
        <dbReference type="ARBA" id="ARBA00022679"/>
    </source>
</evidence>
<dbReference type="EMBL" id="WWHY01000001">
    <property type="protein sequence ID" value="MYR33208.1"/>
    <property type="molecule type" value="Genomic_DNA"/>
</dbReference>
<dbReference type="InterPro" id="IPR000719">
    <property type="entry name" value="Prot_kinase_dom"/>
</dbReference>
<comment type="caution">
    <text evidence="7">The sequence shown here is derived from an EMBL/GenBank/DDBJ whole genome shotgun (WGS) entry which is preliminary data.</text>
</comment>
<dbReference type="Pfam" id="PF00069">
    <property type="entry name" value="Pkinase"/>
    <property type="match status" value="1"/>
</dbReference>
<evidence type="ECO:0000256" key="3">
    <source>
        <dbReference type="ARBA" id="ARBA00022777"/>
    </source>
</evidence>
<accession>A0A7K2ITB6</accession>
<dbReference type="AlphaFoldDB" id="A0A7K2ITB6"/>
<dbReference type="InterPro" id="IPR011009">
    <property type="entry name" value="Kinase-like_dom_sf"/>
</dbReference>
<name>A0A7K2ITB6_9ACTN</name>
<dbReference type="PANTHER" id="PTHR43289">
    <property type="entry name" value="MITOGEN-ACTIVATED PROTEIN KINASE KINASE KINASE 20-RELATED"/>
    <property type="match status" value="1"/>
</dbReference>
<gene>
    <name evidence="7" type="ORF">GTW20_13270</name>
</gene>
<dbReference type="Gene3D" id="3.30.200.20">
    <property type="entry name" value="Phosphorylase Kinase, domain 1"/>
    <property type="match status" value="1"/>
</dbReference>
<organism evidence="7 8">
    <name type="scientific">Nocardiopsis alba</name>
    <dbReference type="NCBI Taxonomy" id="53437"/>
    <lineage>
        <taxon>Bacteria</taxon>
        <taxon>Bacillati</taxon>
        <taxon>Actinomycetota</taxon>
        <taxon>Actinomycetes</taxon>
        <taxon>Streptosporangiales</taxon>
        <taxon>Nocardiopsidaceae</taxon>
        <taxon>Nocardiopsis</taxon>
    </lineage>
</organism>
<dbReference type="GO" id="GO:0004674">
    <property type="term" value="F:protein serine/threonine kinase activity"/>
    <property type="evidence" value="ECO:0007669"/>
    <property type="project" value="TreeGrafter"/>
</dbReference>
<feature type="region of interest" description="Disordered" evidence="5">
    <location>
        <begin position="1"/>
        <end position="24"/>
    </location>
</feature>